<feature type="compositionally biased region" description="Low complexity" evidence="1">
    <location>
        <begin position="227"/>
        <end position="237"/>
    </location>
</feature>
<dbReference type="Proteomes" id="UP000479190">
    <property type="component" value="Unassembled WGS sequence"/>
</dbReference>
<evidence type="ECO:0000256" key="1">
    <source>
        <dbReference type="SAM" id="MobiDB-lite"/>
    </source>
</evidence>
<keyword evidence="3" id="KW-1185">Reference proteome</keyword>
<dbReference type="EMBL" id="CADCXV010001239">
    <property type="protein sequence ID" value="CAB0042927.1"/>
    <property type="molecule type" value="Genomic_DNA"/>
</dbReference>
<feature type="region of interest" description="Disordered" evidence="1">
    <location>
        <begin position="227"/>
        <end position="250"/>
    </location>
</feature>
<reference evidence="2 3" key="1">
    <citation type="submission" date="2020-02" db="EMBL/GenBank/DDBJ databases">
        <authorList>
            <person name="Ferguson B K."/>
        </authorList>
    </citation>
    <scope>NUCLEOTIDE SEQUENCE [LARGE SCALE GENOMIC DNA]</scope>
</reference>
<evidence type="ECO:0000313" key="3">
    <source>
        <dbReference type="Proteomes" id="UP000479190"/>
    </source>
</evidence>
<organism evidence="2 3">
    <name type="scientific">Trichogramma brassicae</name>
    <dbReference type="NCBI Taxonomy" id="86971"/>
    <lineage>
        <taxon>Eukaryota</taxon>
        <taxon>Metazoa</taxon>
        <taxon>Ecdysozoa</taxon>
        <taxon>Arthropoda</taxon>
        <taxon>Hexapoda</taxon>
        <taxon>Insecta</taxon>
        <taxon>Pterygota</taxon>
        <taxon>Neoptera</taxon>
        <taxon>Endopterygota</taxon>
        <taxon>Hymenoptera</taxon>
        <taxon>Apocrita</taxon>
        <taxon>Proctotrupomorpha</taxon>
        <taxon>Chalcidoidea</taxon>
        <taxon>Trichogrammatidae</taxon>
        <taxon>Trichogramma</taxon>
    </lineage>
</organism>
<name>A0A6H5J2F0_9HYME</name>
<protein>
    <submittedName>
        <fullName evidence="2">Uncharacterized protein</fullName>
    </submittedName>
</protein>
<accession>A0A6H5J2F0</accession>
<gene>
    <name evidence="2" type="ORF">TBRA_LOCUS14515</name>
</gene>
<proteinExistence type="predicted"/>
<evidence type="ECO:0000313" key="2">
    <source>
        <dbReference type="EMBL" id="CAB0042927.1"/>
    </source>
</evidence>
<sequence length="284" mass="31629">MFRARAARASSKSTRIQKKSTWISRKSVVIAFFSAHDRSTWNPCMTHVESLYDPRGIPVRSTRISNPRGFPRGYPCNYFQLGIHWQRFFFPSTPFGHSLVTATRHCFGEAGSRLLRGHTLLASPPELSIRTRCLVPSCECGSRFRRHHAFLLSLGSRIRRPLVSVVLASDFIMGVMCSIYCQPCESSPRAPTYGYPIASSSHSDRGFFTASESDDIARVFFLSCTRSTSGTGSTTPGEKTNLENSPSGDRTHALRHTLYQQARTIPTEPTRPIYGMVVAAGCPK</sequence>
<dbReference type="AlphaFoldDB" id="A0A6H5J2F0"/>